<dbReference type="AlphaFoldDB" id="A0ABD6AYL6"/>
<dbReference type="PANTHER" id="PTHR42198:SF1">
    <property type="entry name" value="INTEGRAL MEMBRANE PROTEIN"/>
    <property type="match status" value="1"/>
</dbReference>
<sequence>MARVTQKVRDLTREDPGMRRALEVVLDQAQSNGGTVEWADVDDDLSSGQWGRLIEKGILKSTDGDGFRVRDPDGVEQALNGDDASEAAAASTDADDEDTGWTTYDKLAGLAALGLFLGYQVSPIRNAVGGTLDVVLGPLNATLPFYAVVLILAMVTGLYSTLLQANLMDTEKMGEYQERMQEIQERYKDAKDRGDDDAVDRINDERMEAMGDQMGMMKMQFRPMVWIMLITIPVFLWLYWEVLTQGQELGTVTMPLVGQTDWESLTFVFPAWILWYFVCSMGFGQILRKALNISTSPSSS</sequence>
<dbReference type="Proteomes" id="UP001597187">
    <property type="component" value="Unassembled WGS sequence"/>
</dbReference>
<keyword evidence="7" id="KW-1185">Reference proteome</keyword>
<feature type="transmembrane region" description="Helical" evidence="5">
    <location>
        <begin position="144"/>
        <end position="163"/>
    </location>
</feature>
<dbReference type="SMART" id="SM01415">
    <property type="entry name" value="DUF106"/>
    <property type="match status" value="1"/>
</dbReference>
<evidence type="ECO:0000313" key="7">
    <source>
        <dbReference type="Proteomes" id="UP001597187"/>
    </source>
</evidence>
<dbReference type="PANTHER" id="PTHR42198">
    <property type="entry name" value="INTEGRAL MEMBRANE PROTEIN"/>
    <property type="match status" value="1"/>
</dbReference>
<evidence type="ECO:0000256" key="1">
    <source>
        <dbReference type="ARBA" id="ARBA00004141"/>
    </source>
</evidence>
<dbReference type="Pfam" id="PF01956">
    <property type="entry name" value="EMC3_TMCO1"/>
    <property type="match status" value="1"/>
</dbReference>
<proteinExistence type="predicted"/>
<dbReference type="RefSeq" id="WP_250874797.1">
    <property type="nucleotide sequence ID" value="NZ_JALXFV010000008.1"/>
</dbReference>
<evidence type="ECO:0000313" key="6">
    <source>
        <dbReference type="EMBL" id="MFD1514864.1"/>
    </source>
</evidence>
<protein>
    <submittedName>
        <fullName evidence="6">DUF106 domain-containing protein</fullName>
    </submittedName>
</protein>
<keyword evidence="3 5" id="KW-1133">Transmembrane helix</keyword>
<dbReference type="InterPro" id="IPR002809">
    <property type="entry name" value="EMC3/TMCO1"/>
</dbReference>
<dbReference type="GO" id="GO:0016020">
    <property type="term" value="C:membrane"/>
    <property type="evidence" value="ECO:0007669"/>
    <property type="project" value="UniProtKB-SubCell"/>
</dbReference>
<feature type="transmembrane region" description="Helical" evidence="5">
    <location>
        <begin position="107"/>
        <end position="124"/>
    </location>
</feature>
<feature type="transmembrane region" description="Helical" evidence="5">
    <location>
        <begin position="267"/>
        <end position="287"/>
    </location>
</feature>
<comment type="caution">
    <text evidence="6">The sequence shown here is derived from an EMBL/GenBank/DDBJ whole genome shotgun (WGS) entry which is preliminary data.</text>
</comment>
<keyword evidence="2 5" id="KW-0812">Transmembrane</keyword>
<evidence type="ECO:0000256" key="4">
    <source>
        <dbReference type="ARBA" id="ARBA00023136"/>
    </source>
</evidence>
<gene>
    <name evidence="6" type="ORF">ACFSBT_16400</name>
</gene>
<accession>A0ABD6AYL6</accession>
<comment type="subcellular location">
    <subcellularLocation>
        <location evidence="1">Membrane</location>
        <topology evidence="1">Multi-pass membrane protein</topology>
    </subcellularLocation>
</comment>
<evidence type="ECO:0000256" key="5">
    <source>
        <dbReference type="SAM" id="Phobius"/>
    </source>
</evidence>
<evidence type="ECO:0000256" key="3">
    <source>
        <dbReference type="ARBA" id="ARBA00022989"/>
    </source>
</evidence>
<name>A0ABD6AYL6_9EURY</name>
<reference evidence="6 7" key="1">
    <citation type="journal article" date="2019" name="Int. J. Syst. Evol. Microbiol.">
        <title>The Global Catalogue of Microorganisms (GCM) 10K type strain sequencing project: providing services to taxonomists for standard genome sequencing and annotation.</title>
        <authorList>
            <consortium name="The Broad Institute Genomics Platform"/>
            <consortium name="The Broad Institute Genome Sequencing Center for Infectious Disease"/>
            <person name="Wu L."/>
            <person name="Ma J."/>
        </authorList>
    </citation>
    <scope>NUCLEOTIDE SEQUENCE [LARGE SCALE GENOMIC DNA]</scope>
    <source>
        <strain evidence="6 7">CGMCC 1.12563</strain>
    </source>
</reference>
<feature type="transmembrane region" description="Helical" evidence="5">
    <location>
        <begin position="223"/>
        <end position="240"/>
    </location>
</feature>
<organism evidence="6 7">
    <name type="scientific">Halomarina rubra</name>
    <dbReference type="NCBI Taxonomy" id="2071873"/>
    <lineage>
        <taxon>Archaea</taxon>
        <taxon>Methanobacteriati</taxon>
        <taxon>Methanobacteriota</taxon>
        <taxon>Stenosarchaea group</taxon>
        <taxon>Halobacteria</taxon>
        <taxon>Halobacteriales</taxon>
        <taxon>Natronomonadaceae</taxon>
        <taxon>Halomarina</taxon>
    </lineage>
</organism>
<dbReference type="EMBL" id="JBHUDC010000008">
    <property type="protein sequence ID" value="MFD1514864.1"/>
    <property type="molecule type" value="Genomic_DNA"/>
</dbReference>
<dbReference type="InterPro" id="IPR038978">
    <property type="entry name" value="MJ0935"/>
</dbReference>
<keyword evidence="4 5" id="KW-0472">Membrane</keyword>
<evidence type="ECO:0000256" key="2">
    <source>
        <dbReference type="ARBA" id="ARBA00022692"/>
    </source>
</evidence>